<evidence type="ECO:0000313" key="2">
    <source>
        <dbReference type="EMBL" id="SVC00394.1"/>
    </source>
</evidence>
<dbReference type="GO" id="GO:0017148">
    <property type="term" value="P:negative regulation of translation"/>
    <property type="evidence" value="ECO:0007669"/>
    <property type="project" value="TreeGrafter"/>
</dbReference>
<dbReference type="Gene3D" id="3.30.460.10">
    <property type="entry name" value="Beta Polymerase, domain 2"/>
    <property type="match status" value="1"/>
</dbReference>
<accession>A0A382IKV8</accession>
<dbReference type="AlphaFoldDB" id="A0A382IKV8"/>
<reference evidence="2" key="1">
    <citation type="submission" date="2018-05" db="EMBL/GenBank/DDBJ databases">
        <authorList>
            <person name="Lanie J.A."/>
            <person name="Ng W.-L."/>
            <person name="Kazmierczak K.M."/>
            <person name="Andrzejewski T.M."/>
            <person name="Davidsen T.M."/>
            <person name="Wayne K.J."/>
            <person name="Tettelin H."/>
            <person name="Glass J.I."/>
            <person name="Rusch D."/>
            <person name="Podicherti R."/>
            <person name="Tsui H.-C.T."/>
            <person name="Winkler M.E."/>
        </authorList>
    </citation>
    <scope>NUCLEOTIDE SEQUENCE</scope>
</reference>
<feature type="non-terminal residue" evidence="2">
    <location>
        <position position="98"/>
    </location>
</feature>
<name>A0A382IKV8_9ZZZZ</name>
<dbReference type="InterPro" id="IPR004394">
    <property type="entry name" value="Iojap/RsfS/C7orf30"/>
</dbReference>
<dbReference type="PANTHER" id="PTHR21043:SF0">
    <property type="entry name" value="MITOCHONDRIAL ASSEMBLY OF RIBOSOMAL LARGE SUBUNIT PROTEIN 1"/>
    <property type="match status" value="1"/>
</dbReference>
<dbReference type="EMBL" id="UINC01068082">
    <property type="protein sequence ID" value="SVC00394.1"/>
    <property type="molecule type" value="Genomic_DNA"/>
</dbReference>
<gene>
    <name evidence="2" type="ORF">METZ01_LOCUS253248</name>
</gene>
<dbReference type="PANTHER" id="PTHR21043">
    <property type="entry name" value="IOJAP SUPERFAMILY ORTHOLOG"/>
    <property type="match status" value="1"/>
</dbReference>
<dbReference type="SUPFAM" id="SSF81301">
    <property type="entry name" value="Nucleotidyltransferase"/>
    <property type="match status" value="1"/>
</dbReference>
<dbReference type="GO" id="GO:0043023">
    <property type="term" value="F:ribosomal large subunit binding"/>
    <property type="evidence" value="ECO:0007669"/>
    <property type="project" value="TreeGrafter"/>
</dbReference>
<evidence type="ECO:0008006" key="3">
    <source>
        <dbReference type="Google" id="ProtNLM"/>
    </source>
</evidence>
<dbReference type="NCBIfam" id="TIGR00090">
    <property type="entry name" value="rsfS_iojap_ybeB"/>
    <property type="match status" value="1"/>
</dbReference>
<dbReference type="Pfam" id="PF02410">
    <property type="entry name" value="RsfS"/>
    <property type="match status" value="1"/>
</dbReference>
<evidence type="ECO:0000256" key="1">
    <source>
        <dbReference type="ARBA" id="ARBA00010574"/>
    </source>
</evidence>
<protein>
    <recommendedName>
        <fullName evidence="3">Ribosome silencing factor</fullName>
    </recommendedName>
</protein>
<comment type="similarity">
    <text evidence="1">Belongs to the Iojap/RsfS family.</text>
</comment>
<organism evidence="2">
    <name type="scientific">marine metagenome</name>
    <dbReference type="NCBI Taxonomy" id="408172"/>
    <lineage>
        <taxon>unclassified sequences</taxon>
        <taxon>metagenomes</taxon>
        <taxon>ecological metagenomes</taxon>
    </lineage>
</organism>
<dbReference type="InterPro" id="IPR043519">
    <property type="entry name" value="NT_sf"/>
</dbReference>
<sequence>MKEHLNALQQLAIDSAEDKKAFDILILDLRNRSDLTDFFMICSGNSNVHVQSIVDAILDKCYQNRNKPLAVEGYSGGIWVVVDLGDLIVHVFHKEARL</sequence>
<dbReference type="GO" id="GO:0090071">
    <property type="term" value="P:negative regulation of ribosome biogenesis"/>
    <property type="evidence" value="ECO:0007669"/>
    <property type="project" value="TreeGrafter"/>
</dbReference>
<proteinExistence type="inferred from homology"/>